<dbReference type="SUPFAM" id="SSF103473">
    <property type="entry name" value="MFS general substrate transporter"/>
    <property type="match status" value="1"/>
</dbReference>
<protein>
    <submittedName>
        <fullName evidence="9">Oxalate:formate antiporter-like isoform X1</fullName>
    </submittedName>
</protein>
<keyword evidence="5 7" id="KW-0472">Membrane</keyword>
<evidence type="ECO:0000256" key="6">
    <source>
        <dbReference type="SAM" id="MobiDB-lite"/>
    </source>
</evidence>
<keyword evidence="4 7" id="KW-1133">Transmembrane helix</keyword>
<evidence type="ECO:0000256" key="3">
    <source>
        <dbReference type="ARBA" id="ARBA00022692"/>
    </source>
</evidence>
<feature type="region of interest" description="Disordered" evidence="6">
    <location>
        <begin position="230"/>
        <end position="254"/>
    </location>
</feature>
<comment type="subcellular location">
    <subcellularLocation>
        <location evidence="1">Membrane</location>
        <topology evidence="1">Multi-pass membrane protein</topology>
    </subcellularLocation>
</comment>
<feature type="transmembrane region" description="Helical" evidence="7">
    <location>
        <begin position="47"/>
        <end position="69"/>
    </location>
</feature>
<evidence type="ECO:0000256" key="4">
    <source>
        <dbReference type="ARBA" id="ARBA00022989"/>
    </source>
</evidence>
<dbReference type="PANTHER" id="PTHR43385">
    <property type="entry name" value="RIBOFLAVIN TRANSPORTER RIBJ"/>
    <property type="match status" value="1"/>
</dbReference>
<evidence type="ECO:0000256" key="7">
    <source>
        <dbReference type="SAM" id="Phobius"/>
    </source>
</evidence>
<feature type="transmembrane region" description="Helical" evidence="7">
    <location>
        <begin position="362"/>
        <end position="382"/>
    </location>
</feature>
<feature type="transmembrane region" description="Helical" evidence="7">
    <location>
        <begin position="484"/>
        <end position="507"/>
    </location>
</feature>
<evidence type="ECO:0000259" key="8">
    <source>
        <dbReference type="PROSITE" id="PS50850"/>
    </source>
</evidence>
<proteinExistence type="predicted"/>
<dbReference type="EMBL" id="BMAT01009954">
    <property type="protein sequence ID" value="GFS16849.1"/>
    <property type="molecule type" value="Genomic_DNA"/>
</dbReference>
<feature type="transmembrane region" description="Helical" evidence="7">
    <location>
        <begin position="81"/>
        <end position="100"/>
    </location>
</feature>
<feature type="transmembrane region" description="Helical" evidence="7">
    <location>
        <begin position="394"/>
        <end position="413"/>
    </location>
</feature>
<dbReference type="GO" id="GO:0022857">
    <property type="term" value="F:transmembrane transporter activity"/>
    <property type="evidence" value="ECO:0007669"/>
    <property type="project" value="InterPro"/>
</dbReference>
<comment type="caution">
    <text evidence="9">The sequence shown here is derived from an EMBL/GenBank/DDBJ whole genome shotgun (WGS) entry which is preliminary data.</text>
</comment>
<evidence type="ECO:0000256" key="5">
    <source>
        <dbReference type="ARBA" id="ARBA00023136"/>
    </source>
</evidence>
<dbReference type="GO" id="GO:0016020">
    <property type="term" value="C:membrane"/>
    <property type="evidence" value="ECO:0007669"/>
    <property type="project" value="UniProtKB-SubCell"/>
</dbReference>
<accession>A0AAV4J242</accession>
<evidence type="ECO:0000313" key="9">
    <source>
        <dbReference type="EMBL" id="GFS16849.1"/>
    </source>
</evidence>
<feature type="transmembrane region" description="Helical" evidence="7">
    <location>
        <begin position="453"/>
        <end position="472"/>
    </location>
</feature>
<keyword evidence="2" id="KW-0813">Transport</keyword>
<evidence type="ECO:0000313" key="10">
    <source>
        <dbReference type="Proteomes" id="UP000762676"/>
    </source>
</evidence>
<dbReference type="PANTHER" id="PTHR43385:SF1">
    <property type="entry name" value="RIBOFLAVIN TRANSPORTER RIBJ"/>
    <property type="match status" value="1"/>
</dbReference>
<dbReference type="InterPro" id="IPR020846">
    <property type="entry name" value="MFS_dom"/>
</dbReference>
<feature type="transmembrane region" description="Helical" evidence="7">
    <location>
        <begin position="7"/>
        <end position="27"/>
    </location>
</feature>
<organism evidence="9 10">
    <name type="scientific">Elysia marginata</name>
    <dbReference type="NCBI Taxonomy" id="1093978"/>
    <lineage>
        <taxon>Eukaryota</taxon>
        <taxon>Metazoa</taxon>
        <taxon>Spiralia</taxon>
        <taxon>Lophotrochozoa</taxon>
        <taxon>Mollusca</taxon>
        <taxon>Gastropoda</taxon>
        <taxon>Heterobranchia</taxon>
        <taxon>Euthyneura</taxon>
        <taxon>Panpulmonata</taxon>
        <taxon>Sacoglossa</taxon>
        <taxon>Placobranchoidea</taxon>
        <taxon>Plakobranchidae</taxon>
        <taxon>Elysia</taxon>
    </lineage>
</organism>
<name>A0AAV4J242_9GAST</name>
<evidence type="ECO:0000256" key="2">
    <source>
        <dbReference type="ARBA" id="ARBA00022448"/>
    </source>
</evidence>
<evidence type="ECO:0000256" key="1">
    <source>
        <dbReference type="ARBA" id="ARBA00004141"/>
    </source>
</evidence>
<dbReference type="Proteomes" id="UP000762676">
    <property type="component" value="Unassembled WGS sequence"/>
</dbReference>
<dbReference type="InterPro" id="IPR052983">
    <property type="entry name" value="MFS_Riboflavin_Transporter"/>
</dbReference>
<dbReference type="PROSITE" id="PS50850">
    <property type="entry name" value="MFS"/>
    <property type="match status" value="1"/>
</dbReference>
<feature type="domain" description="Major facilitator superfamily (MFS) profile" evidence="8">
    <location>
        <begin position="311"/>
        <end position="511"/>
    </location>
</feature>
<feature type="transmembrane region" description="Helical" evidence="7">
    <location>
        <begin position="419"/>
        <end position="441"/>
    </location>
</feature>
<feature type="transmembrane region" description="Helical" evidence="7">
    <location>
        <begin position="142"/>
        <end position="163"/>
    </location>
</feature>
<keyword evidence="10" id="KW-1185">Reference proteome</keyword>
<keyword evidence="3 7" id="KW-0812">Transmembrane</keyword>
<reference evidence="9 10" key="1">
    <citation type="journal article" date="2021" name="Elife">
        <title>Chloroplast acquisition without the gene transfer in kleptoplastic sea slugs, Plakobranchus ocellatus.</title>
        <authorList>
            <person name="Maeda T."/>
            <person name="Takahashi S."/>
            <person name="Yoshida T."/>
            <person name="Shimamura S."/>
            <person name="Takaki Y."/>
            <person name="Nagai Y."/>
            <person name="Toyoda A."/>
            <person name="Suzuki Y."/>
            <person name="Arimoto A."/>
            <person name="Ishii H."/>
            <person name="Satoh N."/>
            <person name="Nishiyama T."/>
            <person name="Hasebe M."/>
            <person name="Maruyama T."/>
            <person name="Minagawa J."/>
            <person name="Obokata J."/>
            <person name="Shigenobu S."/>
        </authorList>
    </citation>
    <scope>NUCLEOTIDE SEQUENCE [LARGE SCALE GENOMIC DNA]</scope>
</reference>
<feature type="transmembrane region" description="Helical" evidence="7">
    <location>
        <begin position="106"/>
        <end position="130"/>
    </location>
</feature>
<sequence length="511" mass="56278">MASTYKRYLVLIGATSLISPLSLLSYYGNLLPYLASYYYARRDKISLYLDPLWPASVFRCTFTIAMLFTSPFELRFGIRRCIVAGVLLLWISVMSCYFAVQEPLALVLLFGGTHGIAVGIIYPTTLKLLLQALPDKAGLATGLLATGPVAGALINIGVAFAVINPLDKKPDLHVDNRVFFSDTHIIENVPYYFLVMGAIIMFFTSLGVILAFVGSYNLNLKAPNRKEKLAENGHLLTQPKERTDNSAKPANDSNRDICLKNPGAASLKSKHISEKYKLQDTVQTYNTVSDHGNGELTINHKAPKEKEGSTQLVVQAELSPLEAIKTGKLWCLWLCYVCTSHTNYLQSNLYKQYGQLAIDNDSLLVMTGLFGMAVCFVGRPCVGLSADKFGIRRTSIAICLFSSIFMALMVIFLRRCPSLFAILVVLEFLAVSPQNMIFSLLTTFEFGKTHCASNIGLVSSGNILVLLIEPFIADGMIMTVGWDWLFLTGSICAAVAMVTLMAIEIIYPKQS</sequence>
<feature type="transmembrane region" description="Helical" evidence="7">
    <location>
        <begin position="191"/>
        <end position="218"/>
    </location>
</feature>
<dbReference type="InterPro" id="IPR036259">
    <property type="entry name" value="MFS_trans_sf"/>
</dbReference>
<dbReference type="Gene3D" id="1.20.1250.20">
    <property type="entry name" value="MFS general substrate transporter like domains"/>
    <property type="match status" value="2"/>
</dbReference>
<gene>
    <name evidence="9" type="ORF">ElyMa_004966500</name>
</gene>
<dbReference type="AlphaFoldDB" id="A0AAV4J242"/>